<accession>K4AMC0</accession>
<dbReference type="EMBL" id="AGNK02005681">
    <property type="status" value="NOT_ANNOTATED_CDS"/>
    <property type="molecule type" value="Genomic_DNA"/>
</dbReference>
<proteinExistence type="predicted"/>
<keyword evidence="2" id="KW-1185">Reference proteome</keyword>
<evidence type="ECO:0000313" key="2">
    <source>
        <dbReference type="Proteomes" id="UP000004995"/>
    </source>
</evidence>
<reference evidence="2" key="1">
    <citation type="journal article" date="2012" name="Nat. Biotechnol.">
        <title>Reference genome sequence of the model plant Setaria.</title>
        <authorList>
            <person name="Bennetzen J.L."/>
            <person name="Schmutz J."/>
            <person name="Wang H."/>
            <person name="Percifield R."/>
            <person name="Hawkins J."/>
            <person name="Pontaroli A.C."/>
            <person name="Estep M."/>
            <person name="Feng L."/>
            <person name="Vaughn J.N."/>
            <person name="Grimwood J."/>
            <person name="Jenkins J."/>
            <person name="Barry K."/>
            <person name="Lindquist E."/>
            <person name="Hellsten U."/>
            <person name="Deshpande S."/>
            <person name="Wang X."/>
            <person name="Wu X."/>
            <person name="Mitros T."/>
            <person name="Triplett J."/>
            <person name="Yang X."/>
            <person name="Ye C.Y."/>
            <person name="Mauro-Herrera M."/>
            <person name="Wang L."/>
            <person name="Li P."/>
            <person name="Sharma M."/>
            <person name="Sharma R."/>
            <person name="Ronald P.C."/>
            <person name="Panaud O."/>
            <person name="Kellogg E.A."/>
            <person name="Brutnell T.P."/>
            <person name="Doust A.N."/>
            <person name="Tuskan G.A."/>
            <person name="Rokhsar D."/>
            <person name="Devos K.M."/>
        </authorList>
    </citation>
    <scope>NUCLEOTIDE SEQUENCE [LARGE SCALE GENOMIC DNA]</scope>
    <source>
        <strain evidence="2">cv. Yugu1</strain>
    </source>
</reference>
<evidence type="ECO:0000313" key="1">
    <source>
        <dbReference type="EnsemblPlants" id="KQK89388"/>
    </source>
</evidence>
<dbReference type="AlphaFoldDB" id="K4AMC0"/>
<dbReference type="HOGENOM" id="CLU_2659224_0_0_1"/>
<dbReference type="EnsemblPlants" id="KQK89388">
    <property type="protein sequence ID" value="KQK89388"/>
    <property type="gene ID" value="SETIT_040059mg"/>
</dbReference>
<organism evidence="1 2">
    <name type="scientific">Setaria italica</name>
    <name type="common">Foxtail millet</name>
    <name type="synonym">Panicum italicum</name>
    <dbReference type="NCBI Taxonomy" id="4555"/>
    <lineage>
        <taxon>Eukaryota</taxon>
        <taxon>Viridiplantae</taxon>
        <taxon>Streptophyta</taxon>
        <taxon>Embryophyta</taxon>
        <taxon>Tracheophyta</taxon>
        <taxon>Spermatophyta</taxon>
        <taxon>Magnoliopsida</taxon>
        <taxon>Liliopsida</taxon>
        <taxon>Poales</taxon>
        <taxon>Poaceae</taxon>
        <taxon>PACMAD clade</taxon>
        <taxon>Panicoideae</taxon>
        <taxon>Panicodae</taxon>
        <taxon>Paniceae</taxon>
        <taxon>Cenchrinae</taxon>
        <taxon>Setaria</taxon>
    </lineage>
</organism>
<reference evidence="1" key="2">
    <citation type="submission" date="2018-08" db="UniProtKB">
        <authorList>
            <consortium name="EnsemblPlants"/>
        </authorList>
    </citation>
    <scope>IDENTIFICATION</scope>
    <source>
        <strain evidence="1">Yugu1</strain>
    </source>
</reference>
<dbReference type="Proteomes" id="UP000004995">
    <property type="component" value="Unassembled WGS sequence"/>
</dbReference>
<dbReference type="Gramene" id="KQK89388">
    <property type="protein sequence ID" value="KQK89388"/>
    <property type="gene ID" value="SETIT_040059mg"/>
</dbReference>
<sequence>MDSISDCMAFCHFSESGSIIASAYVAGSSLSNNNISRISRSLADLRGCGGASLAMGISTCSATLASLIDSCPIGSS</sequence>
<protein>
    <submittedName>
        <fullName evidence="1">Uncharacterized protein</fullName>
    </submittedName>
</protein>
<dbReference type="InParanoid" id="K4AMC0"/>
<name>K4AMC0_SETIT</name>